<dbReference type="GO" id="GO:0030145">
    <property type="term" value="F:manganese ion binding"/>
    <property type="evidence" value="ECO:0007669"/>
    <property type="project" value="InterPro"/>
</dbReference>
<dbReference type="PANTHER" id="PTHR11963">
    <property type="entry name" value="LEUCINE AMINOPEPTIDASE-RELATED"/>
    <property type="match status" value="1"/>
</dbReference>
<reference evidence="6" key="1">
    <citation type="submission" date="2022-07" db="EMBL/GenBank/DDBJ databases">
        <title>Phylogenomic reconstructions and comparative analyses of Kickxellomycotina fungi.</title>
        <authorList>
            <person name="Reynolds N.K."/>
            <person name="Stajich J.E."/>
            <person name="Barry K."/>
            <person name="Grigoriev I.V."/>
            <person name="Crous P."/>
            <person name="Smith M.E."/>
        </authorList>
    </citation>
    <scope>NUCLEOTIDE SEQUENCE</scope>
    <source>
        <strain evidence="6">NBRC 100468</strain>
    </source>
</reference>
<dbReference type="InterPro" id="IPR011356">
    <property type="entry name" value="Leucine_aapep/pepB"/>
</dbReference>
<evidence type="ECO:0000256" key="4">
    <source>
        <dbReference type="ARBA" id="ARBA00022801"/>
    </source>
</evidence>
<keyword evidence="2" id="KW-0031">Aminopeptidase</keyword>
<sequence length="355" mass="38485">MHMGYGDPERMTPYKCAEHIKQVFCGLDNVTYEEVKDIETIKREYPLLYHSSRASLAAKNTWPCVVKLRYRSSNRSDVKEHMYLVGKGVTYDTGGISIKTGGAMRGMSRDKLGACGVAGFVLSAALLKTTEVDITALLPFERNSVGPDSLLPDEILITRAGVRVLINDTDAEGRLIMADSICECKEEIVKSRKEAQKSGQPAVPSSIFTVATLTGHVIRAYGWYGASVANGPARKAGYDQRLAKSGKAWGDPFECSILRRDDFDFIAAKTDREDVYQTNDKASVSTSRGHMFPAAFLIKATGLDQHSLASGPENRIPFIHMDVAGSAEDGIEPGLGLPGITGSPICVLAGAFLNI</sequence>
<dbReference type="GO" id="GO:0070006">
    <property type="term" value="F:metalloaminopeptidase activity"/>
    <property type="evidence" value="ECO:0007669"/>
    <property type="project" value="InterPro"/>
</dbReference>
<dbReference type="Pfam" id="PF00883">
    <property type="entry name" value="Peptidase_M17"/>
    <property type="match status" value="1"/>
</dbReference>
<organism evidence="6 7">
    <name type="scientific">Mycoemilia scoparia</name>
    <dbReference type="NCBI Taxonomy" id="417184"/>
    <lineage>
        <taxon>Eukaryota</taxon>
        <taxon>Fungi</taxon>
        <taxon>Fungi incertae sedis</taxon>
        <taxon>Zoopagomycota</taxon>
        <taxon>Kickxellomycotina</taxon>
        <taxon>Kickxellomycetes</taxon>
        <taxon>Kickxellales</taxon>
        <taxon>Kickxellaceae</taxon>
        <taxon>Mycoemilia</taxon>
    </lineage>
</organism>
<comment type="caution">
    <text evidence="6">The sequence shown here is derived from an EMBL/GenBank/DDBJ whole genome shotgun (WGS) entry which is preliminary data.</text>
</comment>
<keyword evidence="4" id="KW-0378">Hydrolase</keyword>
<dbReference type="PRINTS" id="PR00481">
    <property type="entry name" value="LAMNOPPTDASE"/>
</dbReference>
<keyword evidence="7" id="KW-1185">Reference proteome</keyword>
<evidence type="ECO:0000313" key="6">
    <source>
        <dbReference type="EMBL" id="KAJ1915911.1"/>
    </source>
</evidence>
<name>A0A9W7ZTD3_9FUNG</name>
<dbReference type="Gene3D" id="3.40.630.10">
    <property type="entry name" value="Zn peptidases"/>
    <property type="match status" value="1"/>
</dbReference>
<gene>
    <name evidence="6" type="ORF">H4219_004071</name>
</gene>
<evidence type="ECO:0000256" key="1">
    <source>
        <dbReference type="ARBA" id="ARBA00009528"/>
    </source>
</evidence>
<dbReference type="Proteomes" id="UP001150538">
    <property type="component" value="Unassembled WGS sequence"/>
</dbReference>
<dbReference type="EMBL" id="JANBPU010000124">
    <property type="protein sequence ID" value="KAJ1915911.1"/>
    <property type="molecule type" value="Genomic_DNA"/>
</dbReference>
<feature type="domain" description="Cytosol aminopeptidase" evidence="5">
    <location>
        <begin position="8"/>
        <end position="329"/>
    </location>
</feature>
<dbReference type="SUPFAM" id="SSF53187">
    <property type="entry name" value="Zn-dependent exopeptidases"/>
    <property type="match status" value="1"/>
</dbReference>
<comment type="similarity">
    <text evidence="1">Belongs to the peptidase M17 family.</text>
</comment>
<accession>A0A9W7ZTD3</accession>
<protein>
    <recommendedName>
        <fullName evidence="5">Cytosol aminopeptidase domain-containing protein</fullName>
    </recommendedName>
</protein>
<evidence type="ECO:0000313" key="7">
    <source>
        <dbReference type="Proteomes" id="UP001150538"/>
    </source>
</evidence>
<proteinExistence type="inferred from homology"/>
<dbReference type="AlphaFoldDB" id="A0A9W7ZTD3"/>
<dbReference type="PANTHER" id="PTHR11963:SF48">
    <property type="entry name" value="DIPEPTIDASE B, ISOFORM A"/>
    <property type="match status" value="1"/>
</dbReference>
<keyword evidence="3" id="KW-0645">Protease</keyword>
<dbReference type="GO" id="GO:0006508">
    <property type="term" value="P:proteolysis"/>
    <property type="evidence" value="ECO:0007669"/>
    <property type="project" value="UniProtKB-KW"/>
</dbReference>
<evidence type="ECO:0000256" key="2">
    <source>
        <dbReference type="ARBA" id="ARBA00022438"/>
    </source>
</evidence>
<dbReference type="OrthoDB" id="412814at2759"/>
<evidence type="ECO:0000259" key="5">
    <source>
        <dbReference type="Pfam" id="PF00883"/>
    </source>
</evidence>
<dbReference type="GO" id="GO:0005737">
    <property type="term" value="C:cytoplasm"/>
    <property type="evidence" value="ECO:0007669"/>
    <property type="project" value="InterPro"/>
</dbReference>
<dbReference type="InterPro" id="IPR000819">
    <property type="entry name" value="Peptidase_M17_C"/>
</dbReference>
<evidence type="ECO:0000256" key="3">
    <source>
        <dbReference type="ARBA" id="ARBA00022670"/>
    </source>
</evidence>